<gene>
    <name evidence="1" type="ORF">LY79DRAFT_216670</name>
</gene>
<accession>A0AAD8PZ74</accession>
<keyword evidence="2" id="KW-1185">Reference proteome</keyword>
<sequence length="207" mass="22733">MCSTQTYGASDSRPRKLCRHPPSAHGYLTPEMKLCRKYRIPSSPPPLPRGRSSGPCTIKYLWILPEVEVLPPGFRVLPARLMHVRAFPNLRPSKQAKQACLARSEKPSGCLLACLSLPTFGLKAAPRPCGHAMTPSWLRLMQFQTWEPASLVGVARPCSPRDMHLASTSEPHQFPCLTPSTHGDARTLLPTALRHGHWAAASASLTT</sequence>
<evidence type="ECO:0000313" key="2">
    <source>
        <dbReference type="Proteomes" id="UP001230504"/>
    </source>
</evidence>
<proteinExistence type="predicted"/>
<dbReference type="RefSeq" id="XP_060414128.1">
    <property type="nucleotide sequence ID" value="XM_060551575.1"/>
</dbReference>
<comment type="caution">
    <text evidence="1">The sequence shown here is derived from an EMBL/GenBank/DDBJ whole genome shotgun (WGS) entry which is preliminary data.</text>
</comment>
<dbReference type="EMBL" id="JAHLJV010000030">
    <property type="protein sequence ID" value="KAK1590646.1"/>
    <property type="molecule type" value="Genomic_DNA"/>
</dbReference>
<protein>
    <submittedName>
        <fullName evidence="1">Uncharacterized protein</fullName>
    </submittedName>
</protein>
<organism evidence="1 2">
    <name type="scientific">Colletotrichum navitas</name>
    <dbReference type="NCBI Taxonomy" id="681940"/>
    <lineage>
        <taxon>Eukaryota</taxon>
        <taxon>Fungi</taxon>
        <taxon>Dikarya</taxon>
        <taxon>Ascomycota</taxon>
        <taxon>Pezizomycotina</taxon>
        <taxon>Sordariomycetes</taxon>
        <taxon>Hypocreomycetidae</taxon>
        <taxon>Glomerellales</taxon>
        <taxon>Glomerellaceae</taxon>
        <taxon>Colletotrichum</taxon>
        <taxon>Colletotrichum graminicola species complex</taxon>
    </lineage>
</organism>
<evidence type="ECO:0000313" key="1">
    <source>
        <dbReference type="EMBL" id="KAK1590646.1"/>
    </source>
</evidence>
<name>A0AAD8PZ74_9PEZI</name>
<dbReference type="Proteomes" id="UP001230504">
    <property type="component" value="Unassembled WGS sequence"/>
</dbReference>
<dbReference type="AlphaFoldDB" id="A0AAD8PZ74"/>
<reference evidence="1" key="1">
    <citation type="submission" date="2021-06" db="EMBL/GenBank/DDBJ databases">
        <title>Comparative genomics, transcriptomics and evolutionary studies reveal genomic signatures of adaptation to plant cell wall in hemibiotrophic fungi.</title>
        <authorList>
            <consortium name="DOE Joint Genome Institute"/>
            <person name="Baroncelli R."/>
            <person name="Diaz J.F."/>
            <person name="Benocci T."/>
            <person name="Peng M."/>
            <person name="Battaglia E."/>
            <person name="Haridas S."/>
            <person name="Andreopoulos W."/>
            <person name="Labutti K."/>
            <person name="Pangilinan J."/>
            <person name="Floch G.L."/>
            <person name="Makela M.R."/>
            <person name="Henrissat B."/>
            <person name="Grigoriev I.V."/>
            <person name="Crouch J.A."/>
            <person name="De Vries R.P."/>
            <person name="Sukno S.A."/>
            <person name="Thon M.R."/>
        </authorList>
    </citation>
    <scope>NUCLEOTIDE SEQUENCE</scope>
    <source>
        <strain evidence="1">CBS 125086</strain>
    </source>
</reference>
<dbReference type="GeneID" id="85435815"/>